<dbReference type="EMBL" id="ML978068">
    <property type="protein sequence ID" value="KAF2018524.1"/>
    <property type="molecule type" value="Genomic_DNA"/>
</dbReference>
<sequence>MGGISSRAMGSSRVPFPMRGLRGSRITPHDQYSSSIGVLGCYIDTNRVAYFPFAPGCNNLCVHIWSEQADLYLLHVDQSGGAFDISYDAWNFLNVGESAITRPSTGGGISVGYKFVDMAHCASLVQTPDGKLPLMAANSMNYYTACMEMGISEKSTLYNIQDASCTLGYNEICFLDLLVSNQPSCPHILGSQEPLEGLQVKNIVYGSSCTA</sequence>
<keyword evidence="2" id="KW-1185">Reference proteome</keyword>
<dbReference type="GeneID" id="54287804"/>
<dbReference type="PANTHER" id="PTHR38850:SF2">
    <property type="entry name" value="CERATO-PLATANIN"/>
    <property type="match status" value="1"/>
</dbReference>
<evidence type="ECO:0000313" key="1">
    <source>
        <dbReference type="EMBL" id="KAF2018524.1"/>
    </source>
</evidence>
<dbReference type="PANTHER" id="PTHR38850">
    <property type="entry name" value="CERATO-PLATANIN"/>
    <property type="match status" value="1"/>
</dbReference>
<gene>
    <name evidence="1" type="ORF">BU24DRAFT_441051</name>
</gene>
<evidence type="ECO:0000313" key="2">
    <source>
        <dbReference type="Proteomes" id="UP000799778"/>
    </source>
</evidence>
<proteinExistence type="predicted"/>
<dbReference type="Proteomes" id="UP000799778">
    <property type="component" value="Unassembled WGS sequence"/>
</dbReference>
<dbReference type="AlphaFoldDB" id="A0A6A5Y1U3"/>
<dbReference type="RefSeq" id="XP_033386863.1">
    <property type="nucleotide sequence ID" value="XM_033530407.1"/>
</dbReference>
<organism evidence="1 2">
    <name type="scientific">Aaosphaeria arxii CBS 175.79</name>
    <dbReference type="NCBI Taxonomy" id="1450172"/>
    <lineage>
        <taxon>Eukaryota</taxon>
        <taxon>Fungi</taxon>
        <taxon>Dikarya</taxon>
        <taxon>Ascomycota</taxon>
        <taxon>Pezizomycotina</taxon>
        <taxon>Dothideomycetes</taxon>
        <taxon>Pleosporomycetidae</taxon>
        <taxon>Pleosporales</taxon>
        <taxon>Pleosporales incertae sedis</taxon>
        <taxon>Aaosphaeria</taxon>
    </lineage>
</organism>
<reference evidence="1" key="1">
    <citation type="journal article" date="2020" name="Stud. Mycol.">
        <title>101 Dothideomycetes genomes: a test case for predicting lifestyles and emergence of pathogens.</title>
        <authorList>
            <person name="Haridas S."/>
            <person name="Albert R."/>
            <person name="Binder M."/>
            <person name="Bloem J."/>
            <person name="Labutti K."/>
            <person name="Salamov A."/>
            <person name="Andreopoulos B."/>
            <person name="Baker S."/>
            <person name="Barry K."/>
            <person name="Bills G."/>
            <person name="Bluhm B."/>
            <person name="Cannon C."/>
            <person name="Castanera R."/>
            <person name="Culley D."/>
            <person name="Daum C."/>
            <person name="Ezra D."/>
            <person name="Gonzalez J."/>
            <person name="Henrissat B."/>
            <person name="Kuo A."/>
            <person name="Liang C."/>
            <person name="Lipzen A."/>
            <person name="Lutzoni F."/>
            <person name="Magnuson J."/>
            <person name="Mondo S."/>
            <person name="Nolan M."/>
            <person name="Ohm R."/>
            <person name="Pangilinan J."/>
            <person name="Park H.-J."/>
            <person name="Ramirez L."/>
            <person name="Alfaro M."/>
            <person name="Sun H."/>
            <person name="Tritt A."/>
            <person name="Yoshinaga Y."/>
            <person name="Zwiers L.-H."/>
            <person name="Turgeon B."/>
            <person name="Goodwin S."/>
            <person name="Spatafora J."/>
            <person name="Crous P."/>
            <person name="Grigoriev I."/>
        </authorList>
    </citation>
    <scope>NUCLEOTIDE SEQUENCE</scope>
    <source>
        <strain evidence="1">CBS 175.79</strain>
    </source>
</reference>
<name>A0A6A5Y1U3_9PLEO</name>
<protein>
    <submittedName>
        <fullName evidence="1">Uncharacterized protein</fullName>
    </submittedName>
</protein>
<dbReference type="OrthoDB" id="5370830at2759"/>
<accession>A0A6A5Y1U3</accession>